<keyword evidence="3" id="KW-1185">Reference proteome</keyword>
<organism evidence="2 3">
    <name type="scientific">Marinomonas rhizomae</name>
    <dbReference type="NCBI Taxonomy" id="491948"/>
    <lineage>
        <taxon>Bacteria</taxon>
        <taxon>Pseudomonadati</taxon>
        <taxon>Pseudomonadota</taxon>
        <taxon>Gammaproteobacteria</taxon>
        <taxon>Oceanospirillales</taxon>
        <taxon>Oceanospirillaceae</taxon>
        <taxon>Marinomonas</taxon>
    </lineage>
</organism>
<evidence type="ECO:0000313" key="3">
    <source>
        <dbReference type="Proteomes" id="UP000252792"/>
    </source>
</evidence>
<keyword evidence="1" id="KW-0812">Transmembrane</keyword>
<name>A0A366J9U4_9GAMM</name>
<keyword evidence="1" id="KW-1133">Transmembrane helix</keyword>
<accession>A0A366J9U4</accession>
<gene>
    <name evidence="2" type="ORF">DFP80_107168</name>
</gene>
<dbReference type="EMBL" id="QNSE01000007">
    <property type="protein sequence ID" value="RBP83190.1"/>
    <property type="molecule type" value="Genomic_DNA"/>
</dbReference>
<evidence type="ECO:0000313" key="2">
    <source>
        <dbReference type="EMBL" id="RBP83190.1"/>
    </source>
</evidence>
<sequence length="37" mass="4131">MTDTEFVISSLITAYVLGWAFGSIILYFKKLVEVSTS</sequence>
<dbReference type="AlphaFoldDB" id="A0A366J9U4"/>
<proteinExistence type="predicted"/>
<comment type="caution">
    <text evidence="2">The sequence shown here is derived from an EMBL/GenBank/DDBJ whole genome shotgun (WGS) entry which is preliminary data.</text>
</comment>
<protein>
    <submittedName>
        <fullName evidence="2">Uncharacterized protein</fullName>
    </submittedName>
</protein>
<evidence type="ECO:0000256" key="1">
    <source>
        <dbReference type="SAM" id="Phobius"/>
    </source>
</evidence>
<reference evidence="2 3" key="1">
    <citation type="submission" date="2018-06" db="EMBL/GenBank/DDBJ databases">
        <title>Genomic Encyclopedia of Type Strains, Phase III (KMG-III): the genomes of soil and plant-associated and newly described type strains.</title>
        <authorList>
            <person name="Whitman W."/>
        </authorList>
    </citation>
    <scope>NUCLEOTIDE SEQUENCE [LARGE SCALE GENOMIC DNA]</scope>
    <source>
        <strain evidence="2 3">CECT 7377</strain>
    </source>
</reference>
<feature type="transmembrane region" description="Helical" evidence="1">
    <location>
        <begin position="6"/>
        <end position="28"/>
    </location>
</feature>
<keyword evidence="1" id="KW-0472">Membrane</keyword>
<dbReference type="Proteomes" id="UP000252792">
    <property type="component" value="Unassembled WGS sequence"/>
</dbReference>